<dbReference type="OrthoDB" id="10029320at2759"/>
<evidence type="ECO:0000256" key="1">
    <source>
        <dbReference type="SAM" id="Phobius"/>
    </source>
</evidence>
<dbReference type="GeneID" id="64699919"/>
<dbReference type="InterPro" id="IPR036396">
    <property type="entry name" value="Cyt_P450_sf"/>
</dbReference>
<sequence>MVRTAWINTEATGEWKFIQLTPTMLHTSIMLIFSAAVAVAAIVAKAFTTPKTRIHSSVRAVRTLLSPPDVPTPALLRARSIPNQRLVKALGISSTFVSDDTGVHDNFTREAKVLIGAVSAKDGWSRLVDVAEICVNRFLDVKSLDYATFVQSVTLSVVLAGLLGTDIEDLDPVDVAFVTKAINDRWAQSKSSTTLTTEVLDRINHHIIRWVPDRTNPLNLIIPAYETMWRVAAIAVVYSNRDSLLRDAFISYNENPTDDQFRAFANEETGAQPSAEAIICEVLRLYPPTRHITRAVVVPWWKRPFVPSIDVADIEEAHKSPLFGSDPESFNPMRFHSSHAAPKRDQLYAFGHGKLKCVAASWAPPAAAVITAKIMAKLDGVAFKLQEGPCIGKREGWEGWSVQRV</sequence>
<keyword evidence="1" id="KW-0472">Membrane</keyword>
<evidence type="ECO:0008006" key="4">
    <source>
        <dbReference type="Google" id="ProtNLM"/>
    </source>
</evidence>
<feature type="transmembrane region" description="Helical" evidence="1">
    <location>
        <begin position="24"/>
        <end position="44"/>
    </location>
</feature>
<comment type="caution">
    <text evidence="2">The sequence shown here is derived from an EMBL/GenBank/DDBJ whole genome shotgun (WGS) entry which is preliminary data.</text>
</comment>
<name>A0A9P7F4F7_9AGAM</name>
<accession>A0A9P7F4F7</accession>
<dbReference type="Gene3D" id="1.10.630.10">
    <property type="entry name" value="Cytochrome P450"/>
    <property type="match status" value="1"/>
</dbReference>
<protein>
    <recommendedName>
        <fullName evidence="4">Cytochrome P450</fullName>
    </recommendedName>
</protein>
<proteinExistence type="predicted"/>
<dbReference type="GO" id="GO:0016705">
    <property type="term" value="F:oxidoreductase activity, acting on paired donors, with incorporation or reduction of molecular oxygen"/>
    <property type="evidence" value="ECO:0007669"/>
    <property type="project" value="InterPro"/>
</dbReference>
<dbReference type="EMBL" id="JABBWM010000034">
    <property type="protein sequence ID" value="KAG2106787.1"/>
    <property type="molecule type" value="Genomic_DNA"/>
</dbReference>
<dbReference type="GO" id="GO:0005506">
    <property type="term" value="F:iron ion binding"/>
    <property type="evidence" value="ECO:0007669"/>
    <property type="project" value="InterPro"/>
</dbReference>
<dbReference type="GO" id="GO:0020037">
    <property type="term" value="F:heme binding"/>
    <property type="evidence" value="ECO:0007669"/>
    <property type="project" value="InterPro"/>
</dbReference>
<dbReference type="Proteomes" id="UP000823399">
    <property type="component" value="Unassembled WGS sequence"/>
</dbReference>
<reference evidence="2" key="1">
    <citation type="journal article" date="2020" name="New Phytol.">
        <title>Comparative genomics reveals dynamic genome evolution in host specialist ectomycorrhizal fungi.</title>
        <authorList>
            <person name="Lofgren L.A."/>
            <person name="Nguyen N.H."/>
            <person name="Vilgalys R."/>
            <person name="Ruytinx J."/>
            <person name="Liao H.L."/>
            <person name="Branco S."/>
            <person name="Kuo A."/>
            <person name="LaButti K."/>
            <person name="Lipzen A."/>
            <person name="Andreopoulos W."/>
            <person name="Pangilinan J."/>
            <person name="Riley R."/>
            <person name="Hundley H."/>
            <person name="Na H."/>
            <person name="Barry K."/>
            <person name="Grigoriev I.V."/>
            <person name="Stajich J.E."/>
            <person name="Kennedy P.G."/>
        </authorList>
    </citation>
    <scope>NUCLEOTIDE SEQUENCE</scope>
    <source>
        <strain evidence="2">FC423</strain>
    </source>
</reference>
<keyword evidence="1" id="KW-0812">Transmembrane</keyword>
<keyword evidence="3" id="KW-1185">Reference proteome</keyword>
<dbReference type="SUPFAM" id="SSF48264">
    <property type="entry name" value="Cytochrome P450"/>
    <property type="match status" value="1"/>
</dbReference>
<dbReference type="AlphaFoldDB" id="A0A9P7F4F7"/>
<keyword evidence="1" id="KW-1133">Transmembrane helix</keyword>
<evidence type="ECO:0000313" key="2">
    <source>
        <dbReference type="EMBL" id="KAG2106787.1"/>
    </source>
</evidence>
<organism evidence="2 3">
    <name type="scientific">Suillus discolor</name>
    <dbReference type="NCBI Taxonomy" id="1912936"/>
    <lineage>
        <taxon>Eukaryota</taxon>
        <taxon>Fungi</taxon>
        <taxon>Dikarya</taxon>
        <taxon>Basidiomycota</taxon>
        <taxon>Agaricomycotina</taxon>
        <taxon>Agaricomycetes</taxon>
        <taxon>Agaricomycetidae</taxon>
        <taxon>Boletales</taxon>
        <taxon>Suillineae</taxon>
        <taxon>Suillaceae</taxon>
        <taxon>Suillus</taxon>
    </lineage>
</organism>
<gene>
    <name evidence="2" type="ORF">F5147DRAFT_700024</name>
</gene>
<dbReference type="GO" id="GO:0004497">
    <property type="term" value="F:monooxygenase activity"/>
    <property type="evidence" value="ECO:0007669"/>
    <property type="project" value="InterPro"/>
</dbReference>
<dbReference type="RefSeq" id="XP_041291815.1">
    <property type="nucleotide sequence ID" value="XM_041437660.1"/>
</dbReference>
<evidence type="ECO:0000313" key="3">
    <source>
        <dbReference type="Proteomes" id="UP000823399"/>
    </source>
</evidence>